<dbReference type="SUPFAM" id="SSF47413">
    <property type="entry name" value="lambda repressor-like DNA-binding domains"/>
    <property type="match status" value="1"/>
</dbReference>
<reference evidence="2 3" key="1">
    <citation type="submission" date="2018-08" db="EMBL/GenBank/DDBJ databases">
        <title>A genome reference for cultivated species of the human gut microbiota.</title>
        <authorList>
            <person name="Zou Y."/>
            <person name="Xue W."/>
            <person name="Luo G."/>
        </authorList>
    </citation>
    <scope>NUCLEOTIDE SEQUENCE [LARGE SCALE GENOMIC DNA]</scope>
    <source>
        <strain evidence="2 3">AF28-26</strain>
    </source>
</reference>
<dbReference type="GO" id="GO:0003677">
    <property type="term" value="F:DNA binding"/>
    <property type="evidence" value="ECO:0007669"/>
    <property type="project" value="UniProtKB-KW"/>
</dbReference>
<dbReference type="PROSITE" id="PS50943">
    <property type="entry name" value="HTH_CROC1"/>
    <property type="match status" value="1"/>
</dbReference>
<dbReference type="EMBL" id="QRTC01000032">
    <property type="protein sequence ID" value="RGQ39595.1"/>
    <property type="molecule type" value="Genomic_DNA"/>
</dbReference>
<name>A0A412AWJ4_9FIRM</name>
<evidence type="ECO:0000313" key="2">
    <source>
        <dbReference type="EMBL" id="RGQ39595.1"/>
    </source>
</evidence>
<dbReference type="Proteomes" id="UP000284751">
    <property type="component" value="Unassembled WGS sequence"/>
</dbReference>
<protein>
    <submittedName>
        <fullName evidence="2">XRE family transcriptional regulator</fullName>
    </submittedName>
</protein>
<keyword evidence="1" id="KW-0238">DNA-binding</keyword>
<evidence type="ECO:0000256" key="1">
    <source>
        <dbReference type="ARBA" id="ARBA00023125"/>
    </source>
</evidence>
<dbReference type="PANTHER" id="PTHR46797:SF1">
    <property type="entry name" value="METHYLPHOSPHONATE SYNTHASE"/>
    <property type="match status" value="1"/>
</dbReference>
<dbReference type="Gene3D" id="1.10.260.40">
    <property type="entry name" value="lambda repressor-like DNA-binding domains"/>
    <property type="match status" value="1"/>
</dbReference>
<dbReference type="Pfam" id="PF01381">
    <property type="entry name" value="HTH_3"/>
    <property type="match status" value="1"/>
</dbReference>
<dbReference type="InterPro" id="IPR001387">
    <property type="entry name" value="Cro/C1-type_HTH"/>
</dbReference>
<organism evidence="2 3">
    <name type="scientific">[Clostridium] leptum</name>
    <dbReference type="NCBI Taxonomy" id="1535"/>
    <lineage>
        <taxon>Bacteria</taxon>
        <taxon>Bacillati</taxon>
        <taxon>Bacillota</taxon>
        <taxon>Clostridia</taxon>
        <taxon>Eubacteriales</taxon>
        <taxon>Oscillospiraceae</taxon>
        <taxon>Oscillospiraceae incertae sedis</taxon>
    </lineage>
</organism>
<sequence length="83" mass="9319">MLNAETVGAAIRQVREKKGISQEVVSSFAGIGRTHLSAIERGQRKPTLETFFRLSEALGMAASDLMREIEKEIQKENDKQEEK</sequence>
<gene>
    <name evidence="2" type="ORF">DWY99_08820</name>
</gene>
<proteinExistence type="predicted"/>
<dbReference type="GO" id="GO:0005829">
    <property type="term" value="C:cytosol"/>
    <property type="evidence" value="ECO:0007669"/>
    <property type="project" value="TreeGrafter"/>
</dbReference>
<dbReference type="GO" id="GO:0003700">
    <property type="term" value="F:DNA-binding transcription factor activity"/>
    <property type="evidence" value="ECO:0007669"/>
    <property type="project" value="TreeGrafter"/>
</dbReference>
<dbReference type="InterPro" id="IPR050807">
    <property type="entry name" value="TransReg_Diox_bact_type"/>
</dbReference>
<comment type="caution">
    <text evidence="2">The sequence shown here is derived from an EMBL/GenBank/DDBJ whole genome shotgun (WGS) entry which is preliminary data.</text>
</comment>
<dbReference type="AlphaFoldDB" id="A0A412AWJ4"/>
<dbReference type="CDD" id="cd00093">
    <property type="entry name" value="HTH_XRE"/>
    <property type="match status" value="1"/>
</dbReference>
<accession>A0A412AWJ4</accession>
<dbReference type="PANTHER" id="PTHR46797">
    <property type="entry name" value="HTH-TYPE TRANSCRIPTIONAL REGULATOR"/>
    <property type="match status" value="1"/>
</dbReference>
<dbReference type="SMART" id="SM00530">
    <property type="entry name" value="HTH_XRE"/>
    <property type="match status" value="1"/>
</dbReference>
<dbReference type="InterPro" id="IPR010982">
    <property type="entry name" value="Lambda_DNA-bd_dom_sf"/>
</dbReference>
<evidence type="ECO:0000313" key="3">
    <source>
        <dbReference type="Proteomes" id="UP000284751"/>
    </source>
</evidence>